<evidence type="ECO:0000256" key="8">
    <source>
        <dbReference type="ARBA" id="ARBA00023157"/>
    </source>
</evidence>
<dbReference type="SUPFAM" id="SSF51126">
    <property type="entry name" value="Pectin lyase-like"/>
    <property type="match status" value="1"/>
</dbReference>
<dbReference type="InterPro" id="IPR050434">
    <property type="entry name" value="Glycosyl_hydrlase_28"/>
</dbReference>
<accession>A0A8T9CJC5</accession>
<feature type="signal peptide" evidence="15">
    <location>
        <begin position="1"/>
        <end position="16"/>
    </location>
</feature>
<dbReference type="Pfam" id="PF00295">
    <property type="entry name" value="Glyco_hydro_28"/>
    <property type="match status" value="1"/>
</dbReference>
<keyword evidence="8" id="KW-1015">Disulfide bond</keyword>
<comment type="similarity">
    <text evidence="2 14">Belongs to the glycosyl hydrolase 28 family.</text>
</comment>
<dbReference type="Gene3D" id="2.160.20.10">
    <property type="entry name" value="Single-stranded right-handed beta-helix, Pectin lyase-like"/>
    <property type="match status" value="1"/>
</dbReference>
<dbReference type="OrthoDB" id="1546079at2759"/>
<organism evidence="16 17">
    <name type="scientific">Lachnellula suecica</name>
    <dbReference type="NCBI Taxonomy" id="602035"/>
    <lineage>
        <taxon>Eukaryota</taxon>
        <taxon>Fungi</taxon>
        <taxon>Dikarya</taxon>
        <taxon>Ascomycota</taxon>
        <taxon>Pezizomycotina</taxon>
        <taxon>Leotiomycetes</taxon>
        <taxon>Helotiales</taxon>
        <taxon>Lachnaceae</taxon>
        <taxon>Lachnellula</taxon>
    </lineage>
</organism>
<comment type="caution">
    <text evidence="16">The sequence shown here is derived from an EMBL/GenBank/DDBJ whole genome shotgun (WGS) entry which is preliminary data.</text>
</comment>
<evidence type="ECO:0000256" key="14">
    <source>
        <dbReference type="RuleBase" id="RU361169"/>
    </source>
</evidence>
<name>A0A8T9CJC5_9HELO</name>
<dbReference type="GO" id="GO:0004650">
    <property type="term" value="F:polygalacturonase activity"/>
    <property type="evidence" value="ECO:0007669"/>
    <property type="project" value="UniProtKB-EC"/>
</dbReference>
<dbReference type="InterPro" id="IPR012334">
    <property type="entry name" value="Pectin_lyas_fold"/>
</dbReference>
<dbReference type="InterPro" id="IPR011050">
    <property type="entry name" value="Pectin_lyase_fold/virulence"/>
</dbReference>
<dbReference type="EC" id="3.2.1.15" evidence="3"/>
<dbReference type="GO" id="GO:0071555">
    <property type="term" value="P:cell wall organization"/>
    <property type="evidence" value="ECO:0007669"/>
    <property type="project" value="UniProtKB-KW"/>
</dbReference>
<keyword evidence="7 14" id="KW-0378">Hydrolase</keyword>
<feature type="chain" id="PRO_5035811458" description="endo-polygalacturonase" evidence="15">
    <location>
        <begin position="17"/>
        <end position="371"/>
    </location>
</feature>
<dbReference type="PANTHER" id="PTHR31884:SF9">
    <property type="entry name" value="ENDOPOLYGALACTURONASE D-RELATED"/>
    <property type="match status" value="1"/>
</dbReference>
<evidence type="ECO:0000256" key="12">
    <source>
        <dbReference type="ARBA" id="ARBA00034074"/>
    </source>
</evidence>
<reference evidence="16 17" key="1">
    <citation type="submission" date="2018-05" db="EMBL/GenBank/DDBJ databases">
        <title>Genome sequencing and assembly of the regulated plant pathogen Lachnellula willkommii and related sister species for the development of diagnostic species identification markers.</title>
        <authorList>
            <person name="Giroux E."/>
            <person name="Bilodeau G."/>
        </authorList>
    </citation>
    <scope>NUCLEOTIDE SEQUENCE [LARGE SCALE GENOMIC DNA]</scope>
    <source>
        <strain evidence="16 17">CBS 268.59</strain>
    </source>
</reference>
<dbReference type="Proteomes" id="UP000469558">
    <property type="component" value="Unassembled WGS sequence"/>
</dbReference>
<evidence type="ECO:0000256" key="7">
    <source>
        <dbReference type="ARBA" id="ARBA00022801"/>
    </source>
</evidence>
<dbReference type="AlphaFoldDB" id="A0A8T9CJC5"/>
<evidence type="ECO:0000256" key="11">
    <source>
        <dbReference type="ARBA" id="ARBA00023316"/>
    </source>
</evidence>
<evidence type="ECO:0000256" key="6">
    <source>
        <dbReference type="ARBA" id="ARBA00022737"/>
    </source>
</evidence>
<keyword evidence="11" id="KW-0961">Cell wall biogenesis/degradation</keyword>
<evidence type="ECO:0000256" key="10">
    <source>
        <dbReference type="ARBA" id="ARBA00023295"/>
    </source>
</evidence>
<evidence type="ECO:0000313" key="16">
    <source>
        <dbReference type="EMBL" id="TVY85531.1"/>
    </source>
</evidence>
<evidence type="ECO:0000256" key="5">
    <source>
        <dbReference type="ARBA" id="ARBA00022729"/>
    </source>
</evidence>
<comment type="function">
    <text evidence="13">Involved in maceration and soft-rotting of plant tissue. Hydrolyzes the 1,4-alpha glycosidic bonds of de-esterified pectate in the smooth region of the plant cell wall.</text>
</comment>
<evidence type="ECO:0000256" key="9">
    <source>
        <dbReference type="ARBA" id="ARBA00023180"/>
    </source>
</evidence>
<sequence>MLSSIFVSSLFTAVLANPKLVRRDTCVATEASQIAAAVASCTEITLQDIAAPDGQAIDLSDLKPNSVVTFAGLTTFGFVDSKDFVPITAGGKNVTITCVSGAIIDGNGQAYWDGLGSNGGANKPNHFFKVTEMTGGSVIKNLFIRNWPAHGFYISGSSDLTLRDMILDNSAGDAPNDRSDGKEAAHNSDGFGIASSNNTLISNCRVINQDDCVAVTSGDNITVEKMYCSGTHGLSIGSIGGKANNVVTNILFQDSEIVNSENGARIKTNEGTTGTIANITYKNIVMNNITKYGIDVQQDYLNGGPTGNPSNSVSISNVLFQNVTGTVQAQAHNYYVLCGDGSCSNFEFKDVKITGGEDGTECNYPPSGCPA</sequence>
<dbReference type="EMBL" id="QGMK01000003">
    <property type="protein sequence ID" value="TVY85531.1"/>
    <property type="molecule type" value="Genomic_DNA"/>
</dbReference>
<keyword evidence="10 14" id="KW-0326">Glycosidase</keyword>
<comment type="subcellular location">
    <subcellularLocation>
        <location evidence="1">Secreted</location>
    </subcellularLocation>
</comment>
<evidence type="ECO:0000256" key="13">
    <source>
        <dbReference type="ARBA" id="ARBA00037707"/>
    </source>
</evidence>
<evidence type="ECO:0000313" key="17">
    <source>
        <dbReference type="Proteomes" id="UP000469558"/>
    </source>
</evidence>
<evidence type="ECO:0000256" key="4">
    <source>
        <dbReference type="ARBA" id="ARBA00022525"/>
    </source>
</evidence>
<dbReference type="SMART" id="SM00710">
    <property type="entry name" value="PbH1"/>
    <property type="match status" value="8"/>
</dbReference>
<proteinExistence type="inferred from homology"/>
<evidence type="ECO:0000256" key="1">
    <source>
        <dbReference type="ARBA" id="ARBA00004613"/>
    </source>
</evidence>
<comment type="catalytic activity">
    <reaction evidence="12">
        <text>(1,4-alpha-D-galacturonosyl)n+m + H2O = (1,4-alpha-D-galacturonosyl)n + (1,4-alpha-D-galacturonosyl)m.</text>
        <dbReference type="EC" id="3.2.1.15"/>
    </reaction>
</comment>
<keyword evidence="17" id="KW-1185">Reference proteome</keyword>
<keyword evidence="9" id="KW-0325">Glycoprotein</keyword>
<keyword evidence="4" id="KW-0964">Secreted</keyword>
<dbReference type="GO" id="GO:0005576">
    <property type="term" value="C:extracellular region"/>
    <property type="evidence" value="ECO:0007669"/>
    <property type="project" value="UniProtKB-SubCell"/>
</dbReference>
<evidence type="ECO:0000256" key="15">
    <source>
        <dbReference type="SAM" id="SignalP"/>
    </source>
</evidence>
<dbReference type="GO" id="GO:0045490">
    <property type="term" value="P:pectin catabolic process"/>
    <property type="evidence" value="ECO:0007669"/>
    <property type="project" value="TreeGrafter"/>
</dbReference>
<keyword evidence="6" id="KW-0677">Repeat</keyword>
<dbReference type="InterPro" id="IPR006626">
    <property type="entry name" value="PbH1"/>
</dbReference>
<dbReference type="InterPro" id="IPR000743">
    <property type="entry name" value="Glyco_hydro_28"/>
</dbReference>
<keyword evidence="5 15" id="KW-0732">Signal</keyword>
<dbReference type="PANTHER" id="PTHR31884">
    <property type="entry name" value="POLYGALACTURONASE"/>
    <property type="match status" value="1"/>
</dbReference>
<dbReference type="FunFam" id="2.160.20.10:FF:000002">
    <property type="entry name" value="Endopolygalacturonase D"/>
    <property type="match status" value="1"/>
</dbReference>
<gene>
    <name evidence="16" type="primary">PGA</name>
    <name evidence="16" type="ORF">LSUE1_G000374</name>
</gene>
<protein>
    <recommendedName>
        <fullName evidence="3">endo-polygalacturonase</fullName>
        <ecNumber evidence="3">3.2.1.15</ecNumber>
    </recommendedName>
</protein>
<evidence type="ECO:0000256" key="2">
    <source>
        <dbReference type="ARBA" id="ARBA00008834"/>
    </source>
</evidence>
<evidence type="ECO:0000256" key="3">
    <source>
        <dbReference type="ARBA" id="ARBA00012736"/>
    </source>
</evidence>